<name>A0AAP5AFK2_9GAMM</name>
<evidence type="ECO:0000313" key="2">
    <source>
        <dbReference type="Proteomes" id="UP001226084"/>
    </source>
</evidence>
<reference evidence="1" key="1">
    <citation type="submission" date="2023-07" db="EMBL/GenBank/DDBJ databases">
        <title>Functional and genomic diversity of the sorghum phyllosphere microbiome.</title>
        <authorList>
            <person name="Shade A."/>
        </authorList>
    </citation>
    <scope>NUCLEOTIDE SEQUENCE</scope>
    <source>
        <strain evidence="1">SORGH_AS_0457</strain>
    </source>
</reference>
<dbReference type="AlphaFoldDB" id="A0AAP5AFK2"/>
<organism evidence="1 2">
    <name type="scientific">Stenotrophomonas rhizophila</name>
    <dbReference type="NCBI Taxonomy" id="216778"/>
    <lineage>
        <taxon>Bacteria</taxon>
        <taxon>Pseudomonadati</taxon>
        <taxon>Pseudomonadota</taxon>
        <taxon>Gammaproteobacteria</taxon>
        <taxon>Lysobacterales</taxon>
        <taxon>Lysobacteraceae</taxon>
        <taxon>Stenotrophomonas</taxon>
    </lineage>
</organism>
<dbReference type="EMBL" id="JAUTAS010000001">
    <property type="protein sequence ID" value="MDQ1107211.1"/>
    <property type="molecule type" value="Genomic_DNA"/>
</dbReference>
<proteinExistence type="predicted"/>
<accession>A0AAP5AFK2</accession>
<protein>
    <submittedName>
        <fullName evidence="1">Uncharacterized protein</fullName>
    </submittedName>
</protein>
<comment type="caution">
    <text evidence="1">The sequence shown here is derived from an EMBL/GenBank/DDBJ whole genome shotgun (WGS) entry which is preliminary data.</text>
</comment>
<dbReference type="Proteomes" id="UP001226084">
    <property type="component" value="Unassembled WGS sequence"/>
</dbReference>
<gene>
    <name evidence="1" type="ORF">QE424_000370</name>
</gene>
<evidence type="ECO:0000313" key="1">
    <source>
        <dbReference type="EMBL" id="MDQ1107211.1"/>
    </source>
</evidence>
<dbReference type="RefSeq" id="WP_095363054.1">
    <property type="nucleotide sequence ID" value="NZ_CP088000.1"/>
</dbReference>
<sequence>MTGIDSAKARAMIGKTVLAGMTYLDAQGNALEHRQMAGQVLRINDEEGVVLASAMDGEEVFLPPTLDHYTPAAPGDYTLRSMALTISDPDYLCTWDVHLAPGNDP</sequence>